<feature type="region of interest" description="Disordered" evidence="7">
    <location>
        <begin position="228"/>
        <end position="252"/>
    </location>
</feature>
<feature type="domain" description="Concentrative nucleoside transporter N-terminal" evidence="9">
    <location>
        <begin position="8"/>
        <end position="81"/>
    </location>
</feature>
<keyword evidence="4 8" id="KW-0812">Transmembrane</keyword>
<protein>
    <submittedName>
        <fullName evidence="12">CNT family concentrative nucleoside transporter</fullName>
    </submittedName>
</protein>
<dbReference type="Pfam" id="PF07662">
    <property type="entry name" value="Nucleos_tra2_C"/>
    <property type="match status" value="1"/>
</dbReference>
<organism evidence="12 13">
    <name type="scientific">Microlunatus kandeliicorticis</name>
    <dbReference type="NCBI Taxonomy" id="1759536"/>
    <lineage>
        <taxon>Bacteria</taxon>
        <taxon>Bacillati</taxon>
        <taxon>Actinomycetota</taxon>
        <taxon>Actinomycetes</taxon>
        <taxon>Propionibacteriales</taxon>
        <taxon>Propionibacteriaceae</taxon>
        <taxon>Microlunatus</taxon>
    </lineage>
</organism>
<evidence type="ECO:0000259" key="10">
    <source>
        <dbReference type="Pfam" id="PF07662"/>
    </source>
</evidence>
<sequence>MEALRGVLGLVLLLGIAVLASRHRRGIRWRTVIVALLLQVIFAFLVLRTTPGRDVLNWLSRQVEKLIGFTQSGTDFVFGPLAKVGAPSGVAFALQVLPVIIFLGALIYLLLYLRVIQFATHVIGGAIGKLLKVSKVESMYAAVVVFLGLSEAPLLISPYLKRLTASQTFTIVVAGLTAASGSTLVGYALLGAPLPYLLAATVMNAPAALVMAKIIWPDTVRAEVEGVPAGTPEATGASADADAEAAPAKANSGKRARLEVTRVSRAEAATTADDFDVRDVRDTESTNILDALARGALAGGRVAVTIGCLLIAFVALIALANGIIGGIAGLFGVEGLTFQKLLGYAMAPVAWLLGVPWREAVEAGQFIGLKTVLNEFVAYGEFGPQVSRLSPVTVVVVTFALAGFANFGSIAISIGALGSLRTQIRGFVARVGVRALLAATLANLANAAIAGLVFAR</sequence>
<dbReference type="AlphaFoldDB" id="A0A7W3P448"/>
<name>A0A7W3P448_9ACTN</name>
<dbReference type="Pfam" id="PF07670">
    <property type="entry name" value="Gate"/>
    <property type="match status" value="1"/>
</dbReference>
<evidence type="ECO:0000256" key="2">
    <source>
        <dbReference type="ARBA" id="ARBA00009033"/>
    </source>
</evidence>
<evidence type="ECO:0000259" key="9">
    <source>
        <dbReference type="Pfam" id="PF01773"/>
    </source>
</evidence>
<evidence type="ECO:0000256" key="7">
    <source>
        <dbReference type="SAM" id="MobiDB-lite"/>
    </source>
</evidence>
<evidence type="ECO:0000256" key="1">
    <source>
        <dbReference type="ARBA" id="ARBA00004651"/>
    </source>
</evidence>
<feature type="transmembrane region" description="Helical" evidence="8">
    <location>
        <begin position="30"/>
        <end position="47"/>
    </location>
</feature>
<keyword evidence="5 8" id="KW-1133">Transmembrane helix</keyword>
<feature type="transmembrane region" description="Helical" evidence="8">
    <location>
        <begin position="90"/>
        <end position="111"/>
    </location>
</feature>
<dbReference type="GO" id="GO:0015293">
    <property type="term" value="F:symporter activity"/>
    <property type="evidence" value="ECO:0007669"/>
    <property type="project" value="TreeGrafter"/>
</dbReference>
<keyword evidence="6 8" id="KW-0472">Membrane</keyword>
<evidence type="ECO:0000256" key="4">
    <source>
        <dbReference type="ARBA" id="ARBA00022692"/>
    </source>
</evidence>
<dbReference type="GO" id="GO:0005337">
    <property type="term" value="F:nucleoside transmembrane transporter activity"/>
    <property type="evidence" value="ECO:0007669"/>
    <property type="project" value="InterPro"/>
</dbReference>
<reference evidence="12 13" key="1">
    <citation type="submission" date="2020-07" db="EMBL/GenBank/DDBJ databases">
        <title>Sequencing the genomes of 1000 actinobacteria strains.</title>
        <authorList>
            <person name="Klenk H.-P."/>
        </authorList>
    </citation>
    <scope>NUCLEOTIDE SEQUENCE [LARGE SCALE GENOMIC DNA]</scope>
    <source>
        <strain evidence="12 13">DSM 100723</strain>
    </source>
</reference>
<evidence type="ECO:0000313" key="13">
    <source>
        <dbReference type="Proteomes" id="UP000523079"/>
    </source>
</evidence>
<dbReference type="InterPro" id="IPR002668">
    <property type="entry name" value="CNT_N_dom"/>
</dbReference>
<feature type="transmembrane region" description="Helical" evidence="8">
    <location>
        <begin position="168"/>
        <end position="190"/>
    </location>
</feature>
<evidence type="ECO:0000259" key="11">
    <source>
        <dbReference type="Pfam" id="PF07670"/>
    </source>
</evidence>
<dbReference type="Proteomes" id="UP000523079">
    <property type="component" value="Unassembled WGS sequence"/>
</dbReference>
<dbReference type="PANTHER" id="PTHR10590">
    <property type="entry name" value="SODIUM/NUCLEOSIDE COTRANSPORTER"/>
    <property type="match status" value="1"/>
</dbReference>
<dbReference type="InterPro" id="IPR011642">
    <property type="entry name" value="Gate_dom"/>
</dbReference>
<dbReference type="EMBL" id="JACGWT010000001">
    <property type="protein sequence ID" value="MBA8792511.1"/>
    <property type="molecule type" value="Genomic_DNA"/>
</dbReference>
<evidence type="ECO:0000313" key="12">
    <source>
        <dbReference type="EMBL" id="MBA8792511.1"/>
    </source>
</evidence>
<proteinExistence type="inferred from homology"/>
<feature type="compositionally biased region" description="Low complexity" evidence="7">
    <location>
        <begin position="234"/>
        <end position="250"/>
    </location>
</feature>
<dbReference type="RefSeq" id="WP_182558156.1">
    <property type="nucleotide sequence ID" value="NZ_JACGWT010000001.1"/>
</dbReference>
<evidence type="ECO:0000256" key="5">
    <source>
        <dbReference type="ARBA" id="ARBA00022989"/>
    </source>
</evidence>
<dbReference type="PANTHER" id="PTHR10590:SF4">
    <property type="entry name" value="SOLUTE CARRIER FAMILY 28 MEMBER 3"/>
    <property type="match status" value="1"/>
</dbReference>
<feature type="transmembrane region" description="Helical" evidence="8">
    <location>
        <begin position="392"/>
        <end position="420"/>
    </location>
</feature>
<evidence type="ECO:0000256" key="8">
    <source>
        <dbReference type="SAM" id="Phobius"/>
    </source>
</evidence>
<dbReference type="InterPro" id="IPR011657">
    <property type="entry name" value="CNT_C_dom"/>
</dbReference>
<dbReference type="GO" id="GO:0005886">
    <property type="term" value="C:plasma membrane"/>
    <property type="evidence" value="ECO:0007669"/>
    <property type="project" value="UniProtKB-SubCell"/>
</dbReference>
<gene>
    <name evidence="12" type="ORF">FHX74_000105</name>
</gene>
<feature type="transmembrane region" description="Helical" evidence="8">
    <location>
        <begin position="196"/>
        <end position="216"/>
    </location>
</feature>
<evidence type="ECO:0000256" key="3">
    <source>
        <dbReference type="ARBA" id="ARBA00022475"/>
    </source>
</evidence>
<feature type="domain" description="Concentrative nucleoside transporter C-terminal" evidence="10">
    <location>
        <begin position="196"/>
        <end position="451"/>
    </location>
</feature>
<dbReference type="Pfam" id="PF01773">
    <property type="entry name" value="Nucleos_tra2_N"/>
    <property type="match status" value="1"/>
</dbReference>
<evidence type="ECO:0000256" key="6">
    <source>
        <dbReference type="ARBA" id="ARBA00023136"/>
    </source>
</evidence>
<accession>A0A7W3P448</accession>
<comment type="caution">
    <text evidence="12">The sequence shown here is derived from an EMBL/GenBank/DDBJ whole genome shotgun (WGS) entry which is preliminary data.</text>
</comment>
<keyword evidence="3" id="KW-1003">Cell membrane</keyword>
<feature type="domain" description="Nucleoside transporter/FeoB GTPase Gate" evidence="11">
    <location>
        <begin position="93"/>
        <end position="192"/>
    </location>
</feature>
<comment type="similarity">
    <text evidence="2">Belongs to the concentrative nucleoside transporter (CNT) (TC 2.A.41) family.</text>
</comment>
<dbReference type="InterPro" id="IPR008276">
    <property type="entry name" value="C_nuclsd_transpt"/>
</dbReference>
<feature type="transmembrane region" description="Helical" evidence="8">
    <location>
        <begin position="302"/>
        <end position="331"/>
    </location>
</feature>
<feature type="transmembrane region" description="Helical" evidence="8">
    <location>
        <begin position="432"/>
        <end position="455"/>
    </location>
</feature>
<comment type="subcellular location">
    <subcellularLocation>
        <location evidence="1">Cell membrane</location>
        <topology evidence="1">Multi-pass membrane protein</topology>
    </subcellularLocation>
</comment>
<keyword evidence="13" id="KW-1185">Reference proteome</keyword>